<feature type="compositionally biased region" description="Low complexity" evidence="1">
    <location>
        <begin position="530"/>
        <end position="550"/>
    </location>
</feature>
<evidence type="ECO:0000313" key="3">
    <source>
        <dbReference type="Proteomes" id="UP000749646"/>
    </source>
</evidence>
<feature type="region of interest" description="Disordered" evidence="1">
    <location>
        <begin position="530"/>
        <end position="557"/>
    </location>
</feature>
<feature type="region of interest" description="Disordered" evidence="1">
    <location>
        <begin position="287"/>
        <end position="324"/>
    </location>
</feature>
<feature type="compositionally biased region" description="Low complexity" evidence="1">
    <location>
        <begin position="301"/>
        <end position="319"/>
    </location>
</feature>
<feature type="non-terminal residue" evidence="2">
    <location>
        <position position="1"/>
    </location>
</feature>
<feature type="compositionally biased region" description="Low complexity" evidence="1">
    <location>
        <begin position="86"/>
        <end position="95"/>
    </location>
</feature>
<feature type="compositionally biased region" description="Basic residues" evidence="1">
    <location>
        <begin position="184"/>
        <end position="197"/>
    </location>
</feature>
<organism evidence="2 3">
    <name type="scientific">Modicella reniformis</name>
    <dbReference type="NCBI Taxonomy" id="1440133"/>
    <lineage>
        <taxon>Eukaryota</taxon>
        <taxon>Fungi</taxon>
        <taxon>Fungi incertae sedis</taxon>
        <taxon>Mucoromycota</taxon>
        <taxon>Mortierellomycotina</taxon>
        <taxon>Mortierellomycetes</taxon>
        <taxon>Mortierellales</taxon>
        <taxon>Mortierellaceae</taxon>
        <taxon>Modicella</taxon>
    </lineage>
</organism>
<feature type="region of interest" description="Disordered" evidence="1">
    <location>
        <begin position="406"/>
        <end position="432"/>
    </location>
</feature>
<keyword evidence="3" id="KW-1185">Reference proteome</keyword>
<feature type="compositionally biased region" description="Low complexity" evidence="1">
    <location>
        <begin position="44"/>
        <end position="78"/>
    </location>
</feature>
<dbReference type="AlphaFoldDB" id="A0A9P6MGW6"/>
<protein>
    <submittedName>
        <fullName evidence="2">Uncharacterized protein</fullName>
    </submittedName>
</protein>
<gene>
    <name evidence="2" type="ORF">BGZ65_005764</name>
</gene>
<dbReference type="OrthoDB" id="2437836at2759"/>
<feature type="compositionally biased region" description="Acidic residues" evidence="1">
    <location>
        <begin position="290"/>
        <end position="300"/>
    </location>
</feature>
<sequence>MEQQQQQQQHHHMDKGLMDLMGLEDDDEPKDLLRAPAPTDQEDPLSSSSPSNSQDISILRSKDSSSSSNTSNTSSQQSADKDTVATTSSSSQQQTLPRARTTSPFASRDDRSSAVAPPLFSPDFNPFGVPSGKIRVLKAAAKKNNNNNNNNNNINNNNNNNNNNNKAQADRGASSMFSPTLSPRKVKKRSSVLKRHPSSGFSSPKVDTPFDHVPPTRLPPPPPPTSPPPPAESRSTDLLFSPVSSFALKNPFDSDSDISPIEDNALSSLSSQPHRPIVLNASIPSFVTDMMDDDDDDEDMPSSSSSKPMIKTSSSSFLDELSDLNDKSQDSLDLDELDLDKAMGTTRLKAPSQKEVLQLQMEKEQLLRTSSLSIKKRVIKKDLSSLLKDAQANLDSKRATTPIRRFKSTTASSGKSKPLTISLDDYSEDETEQDAEKAREYAQWKLFATKALLAATIPKEKQREIMRDLKRPTILPLNKRQEIEKLLQSSPLSHDIQRLSLTGDRTSAASTFSSTSTLAPASSSSLLLAAHSQRPTTTLSQSKTKQQRSSMNSFLQFQESCRRSIAKSNMEK</sequence>
<dbReference type="Proteomes" id="UP000749646">
    <property type="component" value="Unassembled WGS sequence"/>
</dbReference>
<feature type="compositionally biased region" description="Low complexity" evidence="1">
    <location>
        <begin position="144"/>
        <end position="165"/>
    </location>
</feature>
<dbReference type="EMBL" id="JAAAHW010000816">
    <property type="protein sequence ID" value="KAF9998778.1"/>
    <property type="molecule type" value="Genomic_DNA"/>
</dbReference>
<evidence type="ECO:0000256" key="1">
    <source>
        <dbReference type="SAM" id="MobiDB-lite"/>
    </source>
</evidence>
<accession>A0A9P6MGW6</accession>
<proteinExistence type="predicted"/>
<feature type="region of interest" description="Disordered" evidence="1">
    <location>
        <begin position="1"/>
        <end position="272"/>
    </location>
</feature>
<name>A0A9P6MGW6_9FUNG</name>
<comment type="caution">
    <text evidence="2">The sequence shown here is derived from an EMBL/GenBank/DDBJ whole genome shotgun (WGS) entry which is preliminary data.</text>
</comment>
<feature type="compositionally biased region" description="Pro residues" evidence="1">
    <location>
        <begin position="216"/>
        <end position="231"/>
    </location>
</feature>
<reference evidence="2" key="1">
    <citation type="journal article" date="2020" name="Fungal Divers.">
        <title>Resolving the Mortierellaceae phylogeny through synthesis of multi-gene phylogenetics and phylogenomics.</title>
        <authorList>
            <person name="Vandepol N."/>
            <person name="Liber J."/>
            <person name="Desiro A."/>
            <person name="Na H."/>
            <person name="Kennedy M."/>
            <person name="Barry K."/>
            <person name="Grigoriev I.V."/>
            <person name="Miller A.N."/>
            <person name="O'Donnell K."/>
            <person name="Stajich J.E."/>
            <person name="Bonito G."/>
        </authorList>
    </citation>
    <scope>NUCLEOTIDE SEQUENCE</scope>
    <source>
        <strain evidence="2">MES-2147</strain>
    </source>
</reference>
<evidence type="ECO:0000313" key="2">
    <source>
        <dbReference type="EMBL" id="KAF9998778.1"/>
    </source>
</evidence>